<proteinExistence type="predicted"/>
<accession>A0A6J7W5B8</accession>
<dbReference type="EMBL" id="LR798197">
    <property type="protein sequence ID" value="CAB5151748.1"/>
    <property type="molecule type" value="Genomic_DNA"/>
</dbReference>
<evidence type="ECO:0008006" key="2">
    <source>
        <dbReference type="Google" id="ProtNLM"/>
    </source>
</evidence>
<protein>
    <recommendedName>
        <fullName evidence="2">DUF2612 domain-containing protein</fullName>
    </recommendedName>
</protein>
<name>A0A6J7W5B8_9CAUD</name>
<gene>
    <name evidence="1" type="ORF">UFOVP148_61</name>
</gene>
<dbReference type="Pfam" id="PF11041">
    <property type="entry name" value="Phage_Wedge1"/>
    <property type="match status" value="1"/>
</dbReference>
<evidence type="ECO:0000313" key="1">
    <source>
        <dbReference type="EMBL" id="CAB5151748.1"/>
    </source>
</evidence>
<sequence length="199" mass="21715">MQNWDQTLLSQYCDSPTIKGMLQSFNEAIDPTADIAAFYLNIWNVATAVGNGLDIWGQIVGVSRYLQIPSTPYLGYEEAYTAPTASTGPQPFNQAPLYNGAQATNTFALSDTQYRQLIMVKAAANISNLSVPSINALLRAEFGINNGTDPYGPAYVQDLGNMTFNYYLNFHPNEAQIAIITNSGVFPRPAGVQANLVYI</sequence>
<dbReference type="InterPro" id="IPR021283">
    <property type="entry name" value="Phage_Wedge1"/>
</dbReference>
<reference evidence="1" key="1">
    <citation type="submission" date="2020-05" db="EMBL/GenBank/DDBJ databases">
        <authorList>
            <person name="Chiriac C."/>
            <person name="Salcher M."/>
            <person name="Ghai R."/>
            <person name="Kavagutti S V."/>
        </authorList>
    </citation>
    <scope>NUCLEOTIDE SEQUENCE</scope>
</reference>
<organism evidence="1">
    <name type="scientific">uncultured Caudovirales phage</name>
    <dbReference type="NCBI Taxonomy" id="2100421"/>
    <lineage>
        <taxon>Viruses</taxon>
        <taxon>Duplodnaviria</taxon>
        <taxon>Heunggongvirae</taxon>
        <taxon>Uroviricota</taxon>
        <taxon>Caudoviricetes</taxon>
        <taxon>Peduoviridae</taxon>
        <taxon>Maltschvirus</taxon>
        <taxon>Maltschvirus maltsch</taxon>
    </lineage>
</organism>